<sequence>MQNGTLLAAVDLGSNSFRLEIGRFDHGQINRTEYLKETVRQGNGLDADRNLTPEAMQRGWDCLARFGERLAGFKKHQVRAVATQTLREARNRDEFLVRAHKILGFPIDVVSGREEARLIYQGVAHMLPQSDERRLVVDIGGRSTEMIVGRGLEARTMESYRVGSVAWSMKYFPDGQFSARAFDMAEIAAKAVLEEAVNVYRAEAWDVAYGSSGTIGAVSDVLTAAGWPPGLVTREGLDWLLDRLVKAQSADRLKIEGMKDDRRPVIGGGVSVLRAVFGLLGIERMEAAQGALRHGVLYDLLEREQERTDLRSISVKRLVAKFDADAIQAQRVDRVAKHLFRMAGAGLPAAESERLQRKLEWAAQLHEIGSQISHSDYHKHGAYILDNADAPGFALPELHRLSLLVLGHRGKLRKLDVDFEDRPFIAQLLCLRLAVILCHARRDPDLKGLQLEAGAEPGRFFVLNCRPGWAEAFPQSAHLLREEVLAWQKTPWTLIVSGL</sequence>
<dbReference type="Gene3D" id="3.30.420.150">
    <property type="entry name" value="Exopolyphosphatase. Domain 2"/>
    <property type="match status" value="1"/>
</dbReference>
<comment type="subunit">
    <text evidence="4">Homodimer.</text>
</comment>
<evidence type="ECO:0000256" key="1">
    <source>
        <dbReference type="ARBA" id="ARBA00001946"/>
    </source>
</evidence>
<evidence type="ECO:0000256" key="3">
    <source>
        <dbReference type="ARBA" id="ARBA00007125"/>
    </source>
</evidence>
<keyword evidence="8 13" id="KW-0378">Hydrolase</keyword>
<evidence type="ECO:0000259" key="11">
    <source>
        <dbReference type="Pfam" id="PF02541"/>
    </source>
</evidence>
<dbReference type="Proteomes" id="UP001596270">
    <property type="component" value="Unassembled WGS sequence"/>
</dbReference>
<dbReference type="Pfam" id="PF21447">
    <property type="entry name" value="Ppx-GppA_III"/>
    <property type="match status" value="1"/>
</dbReference>
<keyword evidence="7" id="KW-1003">Cell membrane</keyword>
<evidence type="ECO:0000256" key="9">
    <source>
        <dbReference type="ARBA" id="ARBA00023136"/>
    </source>
</evidence>
<dbReference type="EC" id="3.6.1.11" evidence="5"/>
<protein>
    <recommendedName>
        <fullName evidence="6">Exopolyphosphatase</fullName>
        <ecNumber evidence="5">3.6.1.11</ecNumber>
    </recommendedName>
</protein>
<dbReference type="NCBIfam" id="TIGR03706">
    <property type="entry name" value="exo_poly_only"/>
    <property type="match status" value="1"/>
</dbReference>
<dbReference type="PIRSF" id="PIRSF001267">
    <property type="entry name" value="Pyrophosphatase_GppA_Ppx"/>
    <property type="match status" value="1"/>
</dbReference>
<evidence type="ECO:0000256" key="6">
    <source>
        <dbReference type="ARBA" id="ARBA00020416"/>
    </source>
</evidence>
<accession>A0ABW1TU35</accession>
<evidence type="ECO:0000313" key="13">
    <source>
        <dbReference type="EMBL" id="MFC6280567.1"/>
    </source>
</evidence>
<dbReference type="Gene3D" id="1.10.3210.10">
    <property type="entry name" value="Hypothetical protein af1432"/>
    <property type="match status" value="1"/>
</dbReference>
<dbReference type="GO" id="GO:0004309">
    <property type="term" value="F:exopolyphosphatase activity"/>
    <property type="evidence" value="ECO:0007669"/>
    <property type="project" value="UniProtKB-EC"/>
</dbReference>
<evidence type="ECO:0000256" key="10">
    <source>
        <dbReference type="ARBA" id="ARBA00047607"/>
    </source>
</evidence>
<dbReference type="InterPro" id="IPR003695">
    <property type="entry name" value="Ppx_GppA_N"/>
</dbReference>
<dbReference type="InterPro" id="IPR050273">
    <property type="entry name" value="GppA/Ppx_hydrolase"/>
</dbReference>
<feature type="domain" description="Ppx/GppA phosphatase N-terminal" evidence="11">
    <location>
        <begin position="32"/>
        <end position="303"/>
    </location>
</feature>
<dbReference type="InterPro" id="IPR043129">
    <property type="entry name" value="ATPase_NBD"/>
</dbReference>
<dbReference type="InterPro" id="IPR048950">
    <property type="entry name" value="Ppx_GppA_C"/>
</dbReference>
<evidence type="ECO:0000256" key="5">
    <source>
        <dbReference type="ARBA" id="ARBA00012451"/>
    </source>
</evidence>
<keyword evidence="14" id="KW-1185">Reference proteome</keyword>
<evidence type="ECO:0000313" key="14">
    <source>
        <dbReference type="Proteomes" id="UP001596270"/>
    </source>
</evidence>
<comment type="cofactor">
    <cofactor evidence="1">
        <name>Mg(2+)</name>
        <dbReference type="ChEBI" id="CHEBI:18420"/>
    </cofactor>
</comment>
<organism evidence="13 14">
    <name type="scientific">Polaromonas aquatica</name>
    <dbReference type="NCBI Taxonomy" id="332657"/>
    <lineage>
        <taxon>Bacteria</taxon>
        <taxon>Pseudomonadati</taxon>
        <taxon>Pseudomonadota</taxon>
        <taxon>Betaproteobacteria</taxon>
        <taxon>Burkholderiales</taxon>
        <taxon>Comamonadaceae</taxon>
        <taxon>Polaromonas</taxon>
    </lineage>
</organism>
<comment type="caution">
    <text evidence="13">The sequence shown here is derived from an EMBL/GenBank/DDBJ whole genome shotgun (WGS) entry which is preliminary data.</text>
</comment>
<gene>
    <name evidence="13" type="primary">ppx</name>
    <name evidence="13" type="ORF">ACFQND_04905</name>
</gene>
<keyword evidence="9" id="KW-0472">Membrane</keyword>
<dbReference type="InterPro" id="IPR022371">
    <property type="entry name" value="Exopolyphosphatase"/>
</dbReference>
<comment type="subcellular location">
    <subcellularLocation>
        <location evidence="2">Cell membrane</location>
        <topology evidence="2">Peripheral membrane protein</topology>
    </subcellularLocation>
</comment>
<dbReference type="PANTHER" id="PTHR30005">
    <property type="entry name" value="EXOPOLYPHOSPHATASE"/>
    <property type="match status" value="1"/>
</dbReference>
<dbReference type="SUPFAM" id="SSF53067">
    <property type="entry name" value="Actin-like ATPase domain"/>
    <property type="match status" value="2"/>
</dbReference>
<dbReference type="RefSeq" id="WP_371437790.1">
    <property type="nucleotide sequence ID" value="NZ_JBHSRS010000013.1"/>
</dbReference>
<comment type="similarity">
    <text evidence="3">Belongs to the GppA/Ppx family.</text>
</comment>
<evidence type="ECO:0000259" key="12">
    <source>
        <dbReference type="Pfam" id="PF21447"/>
    </source>
</evidence>
<dbReference type="Gene3D" id="3.30.420.40">
    <property type="match status" value="1"/>
</dbReference>
<proteinExistence type="inferred from homology"/>
<evidence type="ECO:0000256" key="8">
    <source>
        <dbReference type="ARBA" id="ARBA00022801"/>
    </source>
</evidence>
<evidence type="ECO:0000256" key="4">
    <source>
        <dbReference type="ARBA" id="ARBA00011738"/>
    </source>
</evidence>
<dbReference type="Pfam" id="PF02541">
    <property type="entry name" value="Ppx-GppA"/>
    <property type="match status" value="1"/>
</dbReference>
<evidence type="ECO:0000256" key="7">
    <source>
        <dbReference type="ARBA" id="ARBA00022475"/>
    </source>
</evidence>
<evidence type="ECO:0000256" key="2">
    <source>
        <dbReference type="ARBA" id="ARBA00004202"/>
    </source>
</evidence>
<dbReference type="PANTHER" id="PTHR30005:SF14">
    <property type="entry name" value="EXOPOLYPHOSPHATASE"/>
    <property type="match status" value="1"/>
</dbReference>
<dbReference type="SUPFAM" id="SSF109604">
    <property type="entry name" value="HD-domain/PDEase-like"/>
    <property type="match status" value="1"/>
</dbReference>
<comment type="catalytic activity">
    <reaction evidence="10">
        <text>[phosphate](n) + H2O = [phosphate](n-1) + phosphate + H(+)</text>
        <dbReference type="Rhea" id="RHEA:21528"/>
        <dbReference type="Rhea" id="RHEA-COMP:9859"/>
        <dbReference type="Rhea" id="RHEA-COMP:14279"/>
        <dbReference type="ChEBI" id="CHEBI:15377"/>
        <dbReference type="ChEBI" id="CHEBI:15378"/>
        <dbReference type="ChEBI" id="CHEBI:16838"/>
        <dbReference type="ChEBI" id="CHEBI:43474"/>
        <dbReference type="EC" id="3.6.1.11"/>
    </reaction>
</comment>
<reference evidence="14" key="1">
    <citation type="journal article" date="2019" name="Int. J. Syst. Evol. Microbiol.">
        <title>The Global Catalogue of Microorganisms (GCM) 10K type strain sequencing project: providing services to taxonomists for standard genome sequencing and annotation.</title>
        <authorList>
            <consortium name="The Broad Institute Genomics Platform"/>
            <consortium name="The Broad Institute Genome Sequencing Center for Infectious Disease"/>
            <person name="Wu L."/>
            <person name="Ma J."/>
        </authorList>
    </citation>
    <scope>NUCLEOTIDE SEQUENCE [LARGE SCALE GENOMIC DNA]</scope>
    <source>
        <strain evidence="14">CCUG 39402</strain>
    </source>
</reference>
<name>A0ABW1TU35_9BURK</name>
<dbReference type="EMBL" id="JBHSRS010000013">
    <property type="protein sequence ID" value="MFC6280567.1"/>
    <property type="molecule type" value="Genomic_DNA"/>
</dbReference>
<dbReference type="CDD" id="cd24053">
    <property type="entry name" value="ASKHA_NBD_EcPPX-GppA-like"/>
    <property type="match status" value="1"/>
</dbReference>
<feature type="domain" description="Ppx/GppA phosphatase C-terminal" evidence="12">
    <location>
        <begin position="311"/>
        <end position="471"/>
    </location>
</feature>
<dbReference type="InterPro" id="IPR030673">
    <property type="entry name" value="PyroPPase_GppA_Ppx"/>
</dbReference>